<evidence type="ECO:0000256" key="1">
    <source>
        <dbReference type="ARBA" id="ARBA00004141"/>
    </source>
</evidence>
<keyword evidence="8" id="KW-1185">Reference proteome</keyword>
<keyword evidence="4 6" id="KW-1133">Transmembrane helix</keyword>
<dbReference type="Proteomes" id="UP000030745">
    <property type="component" value="Unassembled WGS sequence"/>
</dbReference>
<evidence type="ECO:0000313" key="8">
    <source>
        <dbReference type="Proteomes" id="UP000030745"/>
    </source>
</evidence>
<feature type="transmembrane region" description="Helical" evidence="6">
    <location>
        <begin position="83"/>
        <end position="105"/>
    </location>
</feature>
<evidence type="ECO:0000256" key="2">
    <source>
        <dbReference type="ARBA" id="ARBA00007168"/>
    </source>
</evidence>
<dbReference type="OMA" id="IFVCYLE"/>
<feature type="transmembrane region" description="Helical" evidence="6">
    <location>
        <begin position="143"/>
        <end position="166"/>
    </location>
</feature>
<comment type="similarity">
    <text evidence="2 6">Belongs to the CTL (choline transporter-like) family.</text>
</comment>
<name>A0A067CKR5_SAPPC</name>
<dbReference type="GO" id="GO:0022857">
    <property type="term" value="F:transmembrane transporter activity"/>
    <property type="evidence" value="ECO:0007669"/>
    <property type="project" value="UniProtKB-UniRule"/>
</dbReference>
<feature type="transmembrane region" description="Helical" evidence="6">
    <location>
        <begin position="187"/>
        <end position="215"/>
    </location>
</feature>
<proteinExistence type="inferred from homology"/>
<accession>A0A067CKR5</accession>
<evidence type="ECO:0000313" key="7">
    <source>
        <dbReference type="EMBL" id="KDO31118.1"/>
    </source>
</evidence>
<dbReference type="EMBL" id="KK583199">
    <property type="protein sequence ID" value="KDO31118.1"/>
    <property type="molecule type" value="Genomic_DNA"/>
</dbReference>
<feature type="transmembrane region" description="Helical" evidence="6">
    <location>
        <begin position="235"/>
        <end position="252"/>
    </location>
</feature>
<feature type="transmembrane region" description="Helical" evidence="6">
    <location>
        <begin position="283"/>
        <end position="305"/>
    </location>
</feature>
<dbReference type="InterPro" id="IPR007603">
    <property type="entry name" value="Choline_transptr-like"/>
</dbReference>
<evidence type="ECO:0000256" key="4">
    <source>
        <dbReference type="ARBA" id="ARBA00022989"/>
    </source>
</evidence>
<feature type="transmembrane region" description="Helical" evidence="6">
    <location>
        <begin position="431"/>
        <end position="464"/>
    </location>
</feature>
<gene>
    <name evidence="7" type="ORF">SPRG_04257</name>
</gene>
<dbReference type="GeneID" id="24126717"/>
<organism evidence="7 8">
    <name type="scientific">Saprolegnia parasitica (strain CBS 223.65)</name>
    <dbReference type="NCBI Taxonomy" id="695850"/>
    <lineage>
        <taxon>Eukaryota</taxon>
        <taxon>Sar</taxon>
        <taxon>Stramenopiles</taxon>
        <taxon>Oomycota</taxon>
        <taxon>Saprolegniomycetes</taxon>
        <taxon>Saprolegniales</taxon>
        <taxon>Saprolegniaceae</taxon>
        <taxon>Saprolegnia</taxon>
    </lineage>
</organism>
<keyword evidence="5 6" id="KW-0472">Membrane</keyword>
<dbReference type="Pfam" id="PF04515">
    <property type="entry name" value="Choline_transpo"/>
    <property type="match status" value="1"/>
</dbReference>
<dbReference type="KEGG" id="spar:SPRG_04257"/>
<dbReference type="AlphaFoldDB" id="A0A067CKR5"/>
<protein>
    <recommendedName>
        <fullName evidence="6">Choline transporter-like protein</fullName>
    </recommendedName>
</protein>
<comment type="subcellular location">
    <subcellularLocation>
        <location evidence="6">Cell membrane</location>
        <topology evidence="6">Multi-pass membrane protein</topology>
    </subcellularLocation>
    <subcellularLocation>
        <location evidence="1">Membrane</location>
        <topology evidence="1">Multi-pass membrane protein</topology>
    </subcellularLocation>
</comment>
<evidence type="ECO:0000256" key="6">
    <source>
        <dbReference type="RuleBase" id="RU368066"/>
    </source>
</evidence>
<feature type="transmembrane region" description="Helical" evidence="6">
    <location>
        <begin position="42"/>
        <end position="63"/>
    </location>
</feature>
<reference evidence="7 8" key="1">
    <citation type="journal article" date="2013" name="PLoS Genet.">
        <title>Distinctive expansion of potential virulence genes in the genome of the oomycete fish pathogen Saprolegnia parasitica.</title>
        <authorList>
            <person name="Jiang R.H."/>
            <person name="de Bruijn I."/>
            <person name="Haas B.J."/>
            <person name="Belmonte R."/>
            <person name="Lobach L."/>
            <person name="Christie J."/>
            <person name="van den Ackerveken G."/>
            <person name="Bottin A."/>
            <person name="Bulone V."/>
            <person name="Diaz-Moreno S.M."/>
            <person name="Dumas B."/>
            <person name="Fan L."/>
            <person name="Gaulin E."/>
            <person name="Govers F."/>
            <person name="Grenville-Briggs L.J."/>
            <person name="Horner N.R."/>
            <person name="Levin J.Z."/>
            <person name="Mammella M."/>
            <person name="Meijer H.J."/>
            <person name="Morris P."/>
            <person name="Nusbaum C."/>
            <person name="Oome S."/>
            <person name="Phillips A.J."/>
            <person name="van Rooyen D."/>
            <person name="Rzeszutek E."/>
            <person name="Saraiva M."/>
            <person name="Secombes C.J."/>
            <person name="Seidl M.F."/>
            <person name="Snel B."/>
            <person name="Stassen J.H."/>
            <person name="Sykes S."/>
            <person name="Tripathy S."/>
            <person name="van den Berg H."/>
            <person name="Vega-Arreguin J.C."/>
            <person name="Wawra S."/>
            <person name="Young S.K."/>
            <person name="Zeng Q."/>
            <person name="Dieguez-Uribeondo J."/>
            <person name="Russ C."/>
            <person name="Tyler B.M."/>
            <person name="van West P."/>
        </authorList>
    </citation>
    <scope>NUCLEOTIDE SEQUENCE [LARGE SCALE GENOMIC DNA]</scope>
    <source>
        <strain evidence="7 8">CBS 223.65</strain>
    </source>
</reference>
<dbReference type="OrthoDB" id="44736at2759"/>
<dbReference type="PANTHER" id="PTHR12385">
    <property type="entry name" value="CHOLINE TRANSPORTER-LIKE (SLC FAMILY 44)"/>
    <property type="match status" value="1"/>
</dbReference>
<comment type="function">
    <text evidence="6">Choline transporter.</text>
</comment>
<evidence type="ECO:0000256" key="5">
    <source>
        <dbReference type="ARBA" id="ARBA00023136"/>
    </source>
</evidence>
<dbReference type="VEuPathDB" id="FungiDB:SPRG_04257"/>
<evidence type="ECO:0000256" key="3">
    <source>
        <dbReference type="ARBA" id="ARBA00022692"/>
    </source>
</evidence>
<feature type="transmembrane region" description="Helical" evidence="6">
    <location>
        <begin position="391"/>
        <end position="411"/>
    </location>
</feature>
<dbReference type="GO" id="GO:0005886">
    <property type="term" value="C:plasma membrane"/>
    <property type="evidence" value="ECO:0007669"/>
    <property type="project" value="UniProtKB-SubCell"/>
</dbReference>
<keyword evidence="3 6" id="KW-0812">Transmembrane</keyword>
<feature type="transmembrane region" description="Helical" evidence="6">
    <location>
        <begin position="112"/>
        <end position="131"/>
    </location>
</feature>
<sequence>MYLQTRGPIVSEQTPLNNTMAKKDSCDENMCDLKEERRCNDILFAVLYLLAFGGVLVLFATLSSEVLDYAGDKLVQEHHKYKYALRIAAAIAGGSVLLSLLWTGIMLVMGKLLIWIAAITAIVGTFVAGVFGSKFLYDNGDETFFWCPVALGSLLSIIMTVYVCCIRRRIAFASANLKVSCSAVLRYPVILLIALAATLVQVGWVLIWAVATYAAMNHGEYTSTDGQGYNGAQKFGIFTLMLLAFFWTLFVIRNVVHVTTAGTVAAWWYNADNERKSMTSTTALCRALTLSFGSICFGSLVVSIIETIKTILELFRHAASKSGNSVAVCLLGCLECIIGCISRIVQYFNKYAYSYVGIYGFSFIRAGKETYELFEKMGWSAVANDSLIDNVLLIGSVMVGMVGAAAAYGVVAWDHANNNSLWTQNLDKPQLILGVTGLLIGFSICYIVMAVINSSVATVFVLFAEDPHSLHHSHPEHHDTLHEAWNDIYPEEYAKNPHGTKKDETSA</sequence>
<feature type="transmembrane region" description="Helical" evidence="6">
    <location>
        <begin position="325"/>
        <end position="345"/>
    </location>
</feature>
<dbReference type="RefSeq" id="XP_012198247.1">
    <property type="nucleotide sequence ID" value="XM_012342857.1"/>
</dbReference>
<dbReference type="PANTHER" id="PTHR12385:SF4">
    <property type="entry name" value="PROTEIN PNS1"/>
    <property type="match status" value="1"/>
</dbReference>